<accession>A0A8R1WJU4</accession>
<dbReference type="Proteomes" id="UP000005204">
    <property type="component" value="Unassembled WGS sequence"/>
</dbReference>
<dbReference type="AlphaFoldDB" id="A0A8R1WJU4"/>
<reference evidence="2" key="1">
    <citation type="journal article" date="2008" name="Insect Biochem. Mol. Biol.">
        <title>The genome of a lepidopteran model insect, the silkworm Bombyx mori.</title>
        <authorList>
            <consortium name="International Silkworm Genome Consortium"/>
        </authorList>
    </citation>
    <scope>NUCLEOTIDE SEQUENCE [LARGE SCALE GENOMIC DNA]</scope>
    <source>
        <strain evidence="2">p50T</strain>
    </source>
</reference>
<proteinExistence type="predicted"/>
<protein>
    <submittedName>
        <fullName evidence="1">Uncharacterized protein</fullName>
    </submittedName>
</protein>
<keyword evidence="2" id="KW-1185">Reference proteome</keyword>
<evidence type="ECO:0000313" key="2">
    <source>
        <dbReference type="Proteomes" id="UP000005204"/>
    </source>
</evidence>
<reference evidence="1" key="2">
    <citation type="submission" date="2022-06" db="UniProtKB">
        <authorList>
            <consortium name="EnsemblMetazoa"/>
        </authorList>
    </citation>
    <scope>IDENTIFICATION</scope>
    <source>
        <strain evidence="1">p50T (Dazao)</strain>
    </source>
</reference>
<evidence type="ECO:0000313" key="1">
    <source>
        <dbReference type="EnsemblMetazoa" id="XP_004930685.2"/>
    </source>
</evidence>
<dbReference type="EnsemblMetazoa" id="XM_004930628.4">
    <property type="protein sequence ID" value="XP_004930685.2"/>
    <property type="gene ID" value="LOC101740940"/>
</dbReference>
<organism evidence="1 2">
    <name type="scientific">Bombyx mori</name>
    <name type="common">Silk moth</name>
    <dbReference type="NCBI Taxonomy" id="7091"/>
    <lineage>
        <taxon>Eukaryota</taxon>
        <taxon>Metazoa</taxon>
        <taxon>Ecdysozoa</taxon>
        <taxon>Arthropoda</taxon>
        <taxon>Hexapoda</taxon>
        <taxon>Insecta</taxon>
        <taxon>Pterygota</taxon>
        <taxon>Neoptera</taxon>
        <taxon>Endopterygota</taxon>
        <taxon>Lepidoptera</taxon>
        <taxon>Glossata</taxon>
        <taxon>Ditrysia</taxon>
        <taxon>Bombycoidea</taxon>
        <taxon>Bombycidae</taxon>
        <taxon>Bombycinae</taxon>
        <taxon>Bombyx</taxon>
    </lineage>
</organism>
<name>A0A8R1WJU4_BOMMO</name>
<sequence>MSRSVIDNDGFTLVKSKRSSKNKQTKIPEKSFSFTNSDIEINISKTVRKINTAVEELKISTYFENVAKSV</sequence>